<evidence type="ECO:0000313" key="6">
    <source>
        <dbReference type="EMBL" id="QNI34707.1"/>
    </source>
</evidence>
<evidence type="ECO:0000259" key="5">
    <source>
        <dbReference type="PROSITE" id="PS50932"/>
    </source>
</evidence>
<dbReference type="GO" id="GO:0003700">
    <property type="term" value="F:DNA-binding transcription factor activity"/>
    <property type="evidence" value="ECO:0007669"/>
    <property type="project" value="TreeGrafter"/>
</dbReference>
<feature type="domain" description="HTH lacI-type" evidence="5">
    <location>
        <begin position="17"/>
        <end position="74"/>
    </location>
</feature>
<accession>A0A7G8BQ87</accession>
<dbReference type="SMART" id="SM00354">
    <property type="entry name" value="HTH_LACI"/>
    <property type="match status" value="1"/>
</dbReference>
<proteinExistence type="predicted"/>
<sequence length="371" mass="40768">MTSKDSKTTSDRIVTRPDLKELARHLGLSQTTVSRVLSGSAKNHRISSETEQRVLAAAAKLNYKANVLARSLRSKRSKTVGVMVPEISEGYSTAVLGGIEEVLLLSGFFYFVVSHRHRTDLLREYPSLLLSRAVDGIIAVDSTIEEDLPIPVVAVSDHHHRPSVVNIELDHLLAARYALDHLTRLQHREIAFIKGQSFSSDTLARWRAICKVAAELGIEINPRLVIQLEDHGLGTEPGRTATIALLERDVRFTAIFAFNDLAAIGAITVLREAGIQVPAQVSVVGFDDILSAATNNPPLTTVRQPLQEMGRVAASTLLQMIHTEKQDWSTHPIRLLPTFVERQSTAWAPQASEAAFSDSAHPHKESNLQGN</sequence>
<dbReference type="InterPro" id="IPR028082">
    <property type="entry name" value="Peripla_BP_I"/>
</dbReference>
<dbReference type="SUPFAM" id="SSF47413">
    <property type="entry name" value="lambda repressor-like DNA-binding domains"/>
    <property type="match status" value="1"/>
</dbReference>
<dbReference type="InterPro" id="IPR000843">
    <property type="entry name" value="HTH_LacI"/>
</dbReference>
<evidence type="ECO:0000256" key="3">
    <source>
        <dbReference type="ARBA" id="ARBA00023163"/>
    </source>
</evidence>
<dbReference type="AlphaFoldDB" id="A0A7G8BQ87"/>
<dbReference type="Proteomes" id="UP000515312">
    <property type="component" value="Chromosome"/>
</dbReference>
<dbReference type="SUPFAM" id="SSF53822">
    <property type="entry name" value="Periplasmic binding protein-like I"/>
    <property type="match status" value="1"/>
</dbReference>
<evidence type="ECO:0000256" key="2">
    <source>
        <dbReference type="ARBA" id="ARBA00023125"/>
    </source>
</evidence>
<protein>
    <submittedName>
        <fullName evidence="6">LacI family DNA-binding transcriptional regulator</fullName>
    </submittedName>
</protein>
<feature type="compositionally biased region" description="Basic and acidic residues" evidence="4">
    <location>
        <begin position="360"/>
        <end position="371"/>
    </location>
</feature>
<evidence type="ECO:0000313" key="7">
    <source>
        <dbReference type="Proteomes" id="UP000515312"/>
    </source>
</evidence>
<dbReference type="PANTHER" id="PTHR30146:SF109">
    <property type="entry name" value="HTH-TYPE TRANSCRIPTIONAL REGULATOR GALS"/>
    <property type="match status" value="1"/>
</dbReference>
<dbReference type="PROSITE" id="PS50932">
    <property type="entry name" value="HTH_LACI_2"/>
    <property type="match status" value="1"/>
</dbReference>
<feature type="region of interest" description="Disordered" evidence="4">
    <location>
        <begin position="350"/>
        <end position="371"/>
    </location>
</feature>
<dbReference type="InterPro" id="IPR046335">
    <property type="entry name" value="LacI/GalR-like_sensor"/>
</dbReference>
<keyword evidence="1" id="KW-0805">Transcription regulation</keyword>
<name>A0A7G8BQ87_9BACT</name>
<evidence type="ECO:0000256" key="1">
    <source>
        <dbReference type="ARBA" id="ARBA00023015"/>
    </source>
</evidence>
<dbReference type="GO" id="GO:0000976">
    <property type="term" value="F:transcription cis-regulatory region binding"/>
    <property type="evidence" value="ECO:0007669"/>
    <property type="project" value="TreeGrafter"/>
</dbReference>
<reference evidence="6 7" key="1">
    <citation type="submission" date="2020-08" db="EMBL/GenBank/DDBJ databases">
        <title>Edaphobacter telluris sp. nov. and Acidobacterium dinghuensis sp. nov., two acidobacteria isolated from forest soil.</title>
        <authorList>
            <person name="Fu J."/>
            <person name="Qiu L."/>
        </authorList>
    </citation>
    <scope>NUCLEOTIDE SEQUENCE [LARGE SCALE GENOMIC DNA]</scope>
    <source>
        <strain evidence="6">4Y35</strain>
    </source>
</reference>
<keyword evidence="2 6" id="KW-0238">DNA-binding</keyword>
<dbReference type="Gene3D" id="3.40.50.2300">
    <property type="match status" value="2"/>
</dbReference>
<dbReference type="Pfam" id="PF00356">
    <property type="entry name" value="LacI"/>
    <property type="match status" value="1"/>
</dbReference>
<dbReference type="CDD" id="cd06267">
    <property type="entry name" value="PBP1_LacI_sugar_binding-like"/>
    <property type="match status" value="1"/>
</dbReference>
<keyword evidence="3" id="KW-0804">Transcription</keyword>
<dbReference type="PANTHER" id="PTHR30146">
    <property type="entry name" value="LACI-RELATED TRANSCRIPTIONAL REPRESSOR"/>
    <property type="match status" value="1"/>
</dbReference>
<dbReference type="EMBL" id="CP060394">
    <property type="protein sequence ID" value="QNI34707.1"/>
    <property type="molecule type" value="Genomic_DNA"/>
</dbReference>
<gene>
    <name evidence="6" type="ORF">H7849_00655</name>
</gene>
<dbReference type="InterPro" id="IPR010982">
    <property type="entry name" value="Lambda_DNA-bd_dom_sf"/>
</dbReference>
<dbReference type="Gene3D" id="1.10.260.40">
    <property type="entry name" value="lambda repressor-like DNA-binding domains"/>
    <property type="match status" value="1"/>
</dbReference>
<keyword evidence="7" id="KW-1185">Reference proteome</keyword>
<dbReference type="Pfam" id="PF13377">
    <property type="entry name" value="Peripla_BP_3"/>
    <property type="match status" value="1"/>
</dbReference>
<dbReference type="CDD" id="cd01392">
    <property type="entry name" value="HTH_LacI"/>
    <property type="match status" value="1"/>
</dbReference>
<organism evidence="6 7">
    <name type="scientific">Alloacidobacterium dinghuense</name>
    <dbReference type="NCBI Taxonomy" id="2763107"/>
    <lineage>
        <taxon>Bacteria</taxon>
        <taxon>Pseudomonadati</taxon>
        <taxon>Acidobacteriota</taxon>
        <taxon>Terriglobia</taxon>
        <taxon>Terriglobales</taxon>
        <taxon>Acidobacteriaceae</taxon>
        <taxon>Alloacidobacterium</taxon>
    </lineage>
</organism>
<dbReference type="KEGG" id="adin:H7849_00655"/>
<evidence type="ECO:0000256" key="4">
    <source>
        <dbReference type="SAM" id="MobiDB-lite"/>
    </source>
</evidence>